<dbReference type="AlphaFoldDB" id="A0AAW0FQ45"/>
<accession>A0AAW0FQ45</accession>
<name>A0AAW0FQ45_9APHY</name>
<keyword evidence="3" id="KW-1185">Reference proteome</keyword>
<evidence type="ECO:0008006" key="4">
    <source>
        <dbReference type="Google" id="ProtNLM"/>
    </source>
</evidence>
<dbReference type="EMBL" id="JASBNA010000050">
    <property type="protein sequence ID" value="KAK7680334.1"/>
    <property type="molecule type" value="Genomic_DNA"/>
</dbReference>
<gene>
    <name evidence="2" type="ORF">QCA50_016574</name>
</gene>
<proteinExistence type="predicted"/>
<organism evidence="2 3">
    <name type="scientific">Cerrena zonata</name>
    <dbReference type="NCBI Taxonomy" id="2478898"/>
    <lineage>
        <taxon>Eukaryota</taxon>
        <taxon>Fungi</taxon>
        <taxon>Dikarya</taxon>
        <taxon>Basidiomycota</taxon>
        <taxon>Agaricomycotina</taxon>
        <taxon>Agaricomycetes</taxon>
        <taxon>Polyporales</taxon>
        <taxon>Cerrenaceae</taxon>
        <taxon>Cerrena</taxon>
    </lineage>
</organism>
<dbReference type="Proteomes" id="UP001385951">
    <property type="component" value="Unassembled WGS sequence"/>
</dbReference>
<comment type="caution">
    <text evidence="2">The sequence shown here is derived from an EMBL/GenBank/DDBJ whole genome shotgun (WGS) entry which is preliminary data.</text>
</comment>
<feature type="region of interest" description="Disordered" evidence="1">
    <location>
        <begin position="141"/>
        <end position="173"/>
    </location>
</feature>
<evidence type="ECO:0000256" key="1">
    <source>
        <dbReference type="SAM" id="MobiDB-lite"/>
    </source>
</evidence>
<sequence>MHVPLETGYYKIINEEWRNFAAMYIQNGHKSGIVRAEARINNASMEDVTWHVQRLTNGNYFFCGARTPQLYAVAIHGAGPYASIEVRPEHRSQQWVIDDTRVQHSYFIRKTDNQYIWSLPDGEIGTSVILVEQANTGRSRWRFEPTAPPSSVGGSLPYSPPGISRSDENDETPTVLKGRAAQVSGVVAILNGSKQYMRVTSNGGLAFNSKHRDGYALFAVRNLGGKVSLINVKSGKHVNMYYINDVMCKGPGGGLSLGVYRRPDGRYNLTISGYQGQNGQIHYLSSEVGNAAYGGSLAVRQSIDDSCHLSIEKLIYIGFRGVIVLRNRSNYYMKVDSNKGLLFDTPVLDEDARFMVQVRGRKFCLIGNNGCHLGLHLNGNDAFVRCDGGGEGVDFAIHVHADQVCLTTSVQKGDGNETHYLSSVESDSGGYGSLEVVPNVNEDCWFRFENVSRQ</sequence>
<evidence type="ECO:0000313" key="2">
    <source>
        <dbReference type="EMBL" id="KAK7680334.1"/>
    </source>
</evidence>
<dbReference type="SUPFAM" id="SSF50405">
    <property type="entry name" value="Actin-crosslinking proteins"/>
    <property type="match status" value="1"/>
</dbReference>
<reference evidence="2 3" key="1">
    <citation type="submission" date="2022-09" db="EMBL/GenBank/DDBJ databases">
        <authorList>
            <person name="Palmer J.M."/>
        </authorList>
    </citation>
    <scope>NUCLEOTIDE SEQUENCE [LARGE SCALE GENOMIC DNA]</scope>
    <source>
        <strain evidence="2 3">DSM 7382</strain>
    </source>
</reference>
<dbReference type="InterPro" id="IPR008999">
    <property type="entry name" value="Actin-crosslinking"/>
</dbReference>
<protein>
    <recommendedName>
        <fullName evidence="4">Fascin domain-containing protein</fullName>
    </recommendedName>
</protein>
<dbReference type="Gene3D" id="2.80.10.50">
    <property type="match status" value="1"/>
</dbReference>
<evidence type="ECO:0000313" key="3">
    <source>
        <dbReference type="Proteomes" id="UP001385951"/>
    </source>
</evidence>